<dbReference type="Gene3D" id="1.10.630.10">
    <property type="entry name" value="Cytochrome P450"/>
    <property type="match status" value="1"/>
</dbReference>
<sequence length="487" mass="54404">MEWSSVPTLSWDYVLFFVTVAVISVFGINTYCSWSRLSHIPGPPLASISSFWLLRQALSGGMNWRLKEANEKYGSLTRIGPNEISCNDVDVLRKITGARSLYQRGPFYDSLKLSPDRDNLLSTRDNDLHRSLKVKLAPGYSGKENECLETSIDDQIRSLVTLIEQKYLSDDRVYRPLDFARIAQFFTLDVITAVAFGDPFGYLRTNSDIYEFVKSNSSWETLYLMMIVGLMPTLGKILRSKAFRSLAPNKSDKLGLGKVMGVAGKIVAERFGPDKKVRKDMLGAFIAHGLSQEEANTETVLQIMAGSDTTATAIRATFLHILTSPLTYTTLLSEILTGIKTGTISFPVTDAEARKLPYLQAVIREGLRIWPPVTGLFLKTVPKGGETINGVFVPEGTDIGHCTSGSMYSKAVFGEDAEVFRPERWFEFGESEAEAEREKRMRSTVDEVFHTGKWMCAGKNVAVMELNKVFVEVGDRWSLTLESRGRD</sequence>
<dbReference type="GO" id="GO:0005506">
    <property type="term" value="F:iron ion binding"/>
    <property type="evidence" value="ECO:0007669"/>
    <property type="project" value="InterPro"/>
</dbReference>
<dbReference type="PANTHER" id="PTHR24305:SF168">
    <property type="entry name" value="P450, PUTATIVE (EUROFUNG)-RELATED"/>
    <property type="match status" value="1"/>
</dbReference>
<dbReference type="OrthoDB" id="1470350at2759"/>
<dbReference type="EMBL" id="QGMK01000258">
    <property type="protein sequence ID" value="TVY82905.1"/>
    <property type="molecule type" value="Genomic_DNA"/>
</dbReference>
<evidence type="ECO:0000313" key="2">
    <source>
        <dbReference type="EMBL" id="TVY82905.1"/>
    </source>
</evidence>
<proteinExistence type="predicted"/>
<dbReference type="InterPro" id="IPR001128">
    <property type="entry name" value="Cyt_P450"/>
</dbReference>
<feature type="transmembrane region" description="Helical" evidence="1">
    <location>
        <begin position="13"/>
        <end position="32"/>
    </location>
</feature>
<dbReference type="InterPro" id="IPR036396">
    <property type="entry name" value="Cyt_P450_sf"/>
</dbReference>
<keyword evidence="1" id="KW-1133">Transmembrane helix</keyword>
<keyword evidence="1" id="KW-0812">Transmembrane</keyword>
<dbReference type="Pfam" id="PF00067">
    <property type="entry name" value="p450"/>
    <property type="match status" value="1"/>
</dbReference>
<organism evidence="2 3">
    <name type="scientific">Lachnellula suecica</name>
    <dbReference type="NCBI Taxonomy" id="602035"/>
    <lineage>
        <taxon>Eukaryota</taxon>
        <taxon>Fungi</taxon>
        <taxon>Dikarya</taxon>
        <taxon>Ascomycota</taxon>
        <taxon>Pezizomycotina</taxon>
        <taxon>Leotiomycetes</taxon>
        <taxon>Helotiales</taxon>
        <taxon>Lachnaceae</taxon>
        <taxon>Lachnellula</taxon>
    </lineage>
</organism>
<dbReference type="Proteomes" id="UP000469558">
    <property type="component" value="Unassembled WGS sequence"/>
</dbReference>
<dbReference type="AlphaFoldDB" id="A0A8T9CAY8"/>
<keyword evidence="1" id="KW-0472">Membrane</keyword>
<name>A0A8T9CAY8_9HELO</name>
<evidence type="ECO:0000256" key="1">
    <source>
        <dbReference type="SAM" id="Phobius"/>
    </source>
</evidence>
<dbReference type="CDD" id="cd11060">
    <property type="entry name" value="CYP57A1-like"/>
    <property type="match status" value="1"/>
</dbReference>
<dbReference type="GO" id="GO:0016705">
    <property type="term" value="F:oxidoreductase activity, acting on paired donors, with incorporation or reduction of molecular oxygen"/>
    <property type="evidence" value="ECO:0007669"/>
    <property type="project" value="InterPro"/>
</dbReference>
<dbReference type="InterPro" id="IPR050121">
    <property type="entry name" value="Cytochrome_P450_monoxygenase"/>
</dbReference>
<evidence type="ECO:0000313" key="3">
    <source>
        <dbReference type="Proteomes" id="UP000469558"/>
    </source>
</evidence>
<dbReference type="GO" id="GO:0004497">
    <property type="term" value="F:monooxygenase activity"/>
    <property type="evidence" value="ECO:0007669"/>
    <property type="project" value="InterPro"/>
</dbReference>
<gene>
    <name evidence="2" type="primary">PDAT9_0</name>
    <name evidence="2" type="ORF">LSUE1_G001888</name>
</gene>
<reference evidence="2 3" key="1">
    <citation type="submission" date="2018-05" db="EMBL/GenBank/DDBJ databases">
        <title>Genome sequencing and assembly of the regulated plant pathogen Lachnellula willkommii and related sister species for the development of diagnostic species identification markers.</title>
        <authorList>
            <person name="Giroux E."/>
            <person name="Bilodeau G."/>
        </authorList>
    </citation>
    <scope>NUCLEOTIDE SEQUENCE [LARGE SCALE GENOMIC DNA]</scope>
    <source>
        <strain evidence="2 3">CBS 268.59</strain>
    </source>
</reference>
<dbReference type="PANTHER" id="PTHR24305">
    <property type="entry name" value="CYTOCHROME P450"/>
    <property type="match status" value="1"/>
</dbReference>
<dbReference type="SUPFAM" id="SSF48264">
    <property type="entry name" value="Cytochrome P450"/>
    <property type="match status" value="1"/>
</dbReference>
<dbReference type="GO" id="GO:0020037">
    <property type="term" value="F:heme binding"/>
    <property type="evidence" value="ECO:0007669"/>
    <property type="project" value="InterPro"/>
</dbReference>
<protein>
    <submittedName>
        <fullName evidence="2">Pisatin demethylase</fullName>
    </submittedName>
</protein>
<accession>A0A8T9CAY8</accession>
<comment type="caution">
    <text evidence="2">The sequence shown here is derived from an EMBL/GenBank/DDBJ whole genome shotgun (WGS) entry which is preliminary data.</text>
</comment>
<dbReference type="PRINTS" id="PR00385">
    <property type="entry name" value="P450"/>
</dbReference>
<keyword evidence="3" id="KW-1185">Reference proteome</keyword>